<keyword evidence="2" id="KW-1185">Reference proteome</keyword>
<dbReference type="Proteomes" id="UP000253472">
    <property type="component" value="Unassembled WGS sequence"/>
</dbReference>
<name>A0A367XR45_9ASCO</name>
<dbReference type="EMBL" id="QLNQ01000029">
    <property type="protein sequence ID" value="RCK56104.1"/>
    <property type="molecule type" value="Genomic_DNA"/>
</dbReference>
<protein>
    <submittedName>
        <fullName evidence="1">Uncharacterized protein</fullName>
    </submittedName>
</protein>
<gene>
    <name evidence="1" type="ORF">Cantr_05869</name>
</gene>
<accession>A0A367XR45</accession>
<dbReference type="AlphaFoldDB" id="A0A367XR45"/>
<comment type="caution">
    <text evidence="1">The sequence shown here is derived from an EMBL/GenBank/DDBJ whole genome shotgun (WGS) entry which is preliminary data.</text>
</comment>
<sequence length="72" mass="7861">MTTITASPLTDVRVSHTKTRITESPLTDVTKIRISEVTIPTTTTTTRWIEVTPQLPTAAKSSPVTKPAIKRS</sequence>
<evidence type="ECO:0000313" key="1">
    <source>
        <dbReference type="EMBL" id="RCK56104.1"/>
    </source>
</evidence>
<reference evidence="1 2" key="1">
    <citation type="submission" date="2018-06" db="EMBL/GenBank/DDBJ databases">
        <title>Whole genome sequencing of Candida tropicalis (genome annotated by CSBL at Korea University).</title>
        <authorList>
            <person name="Ahn J."/>
        </authorList>
    </citation>
    <scope>NUCLEOTIDE SEQUENCE [LARGE SCALE GENOMIC DNA]</scope>
    <source>
        <strain evidence="1 2">ATCC 20962</strain>
    </source>
</reference>
<evidence type="ECO:0000313" key="2">
    <source>
        <dbReference type="Proteomes" id="UP000253472"/>
    </source>
</evidence>
<proteinExistence type="predicted"/>
<organism evidence="1 2">
    <name type="scientific">Candida viswanathii</name>
    <dbReference type="NCBI Taxonomy" id="5486"/>
    <lineage>
        <taxon>Eukaryota</taxon>
        <taxon>Fungi</taxon>
        <taxon>Dikarya</taxon>
        <taxon>Ascomycota</taxon>
        <taxon>Saccharomycotina</taxon>
        <taxon>Pichiomycetes</taxon>
        <taxon>Debaryomycetaceae</taxon>
        <taxon>Candida/Lodderomyces clade</taxon>
        <taxon>Candida</taxon>
    </lineage>
</organism>